<dbReference type="InterPro" id="IPR028989">
    <property type="entry name" value="RimP_N"/>
</dbReference>
<accession>A0A6J6ZWL9</accession>
<evidence type="ECO:0000313" key="7">
    <source>
        <dbReference type="EMBL" id="CAB4861132.1"/>
    </source>
</evidence>
<dbReference type="InterPro" id="IPR028998">
    <property type="entry name" value="RimP_C"/>
</dbReference>
<evidence type="ECO:0000313" key="8">
    <source>
        <dbReference type="EMBL" id="CAB5023299.1"/>
    </source>
</evidence>
<keyword evidence="1" id="KW-0963">Cytoplasm</keyword>
<dbReference type="InterPro" id="IPR035956">
    <property type="entry name" value="RimP_N_sf"/>
</dbReference>
<dbReference type="HAMAP" id="MF_01077">
    <property type="entry name" value="RimP"/>
    <property type="match status" value="1"/>
</dbReference>
<dbReference type="Gene3D" id="3.30.300.70">
    <property type="entry name" value="RimP-like superfamily, N-terminal"/>
    <property type="match status" value="1"/>
</dbReference>
<sequence length="178" mass="19268">MAVTSDDLAIALLPVVEPFGVQIHDVEMSKGLIRVTVNRAGGVSLGDLTSANHAVSNYFDEHDPMHGRYTLEVTSPGVERKLRSPAHFVAAVGELVKIKTTPDAVETRRVDGVLLDAGTDSITIQKDPGDNVTLRYDQIERARTVYVWGPEPKPSPSRGGVSKGKPRARTSTPERITT</sequence>
<organism evidence="6">
    <name type="scientific">freshwater metagenome</name>
    <dbReference type="NCBI Taxonomy" id="449393"/>
    <lineage>
        <taxon>unclassified sequences</taxon>
        <taxon>metagenomes</taxon>
        <taxon>ecological metagenomes</taxon>
    </lineage>
</organism>
<dbReference type="PANTHER" id="PTHR33867">
    <property type="entry name" value="RIBOSOME MATURATION FACTOR RIMP"/>
    <property type="match status" value="1"/>
</dbReference>
<dbReference type="InterPro" id="IPR036847">
    <property type="entry name" value="RimP_C_sf"/>
</dbReference>
<dbReference type="SUPFAM" id="SSF74942">
    <property type="entry name" value="YhbC-like, C-terminal domain"/>
    <property type="match status" value="1"/>
</dbReference>
<reference evidence="6" key="1">
    <citation type="submission" date="2020-05" db="EMBL/GenBank/DDBJ databases">
        <authorList>
            <person name="Chiriac C."/>
            <person name="Salcher M."/>
            <person name="Ghai R."/>
            <person name="Kavagutti S V."/>
        </authorList>
    </citation>
    <scope>NUCLEOTIDE SEQUENCE</scope>
</reference>
<evidence type="ECO:0000256" key="1">
    <source>
        <dbReference type="ARBA" id="ARBA00022490"/>
    </source>
</evidence>
<evidence type="ECO:0000256" key="3">
    <source>
        <dbReference type="SAM" id="MobiDB-lite"/>
    </source>
</evidence>
<protein>
    <submittedName>
        <fullName evidence="6">Unannotated protein</fullName>
    </submittedName>
</protein>
<keyword evidence="2" id="KW-0690">Ribosome biogenesis</keyword>
<proteinExistence type="inferred from homology"/>
<dbReference type="GO" id="GO:0006412">
    <property type="term" value="P:translation"/>
    <property type="evidence" value="ECO:0007669"/>
    <property type="project" value="TreeGrafter"/>
</dbReference>
<dbReference type="SUPFAM" id="SSF75420">
    <property type="entry name" value="YhbC-like, N-terminal domain"/>
    <property type="match status" value="1"/>
</dbReference>
<gene>
    <name evidence="6" type="ORF">UFOPK3164_00685</name>
    <name evidence="7" type="ORF">UFOPK3427_00194</name>
    <name evidence="8" type="ORF">UFOPK4112_01047</name>
</gene>
<dbReference type="CDD" id="cd01734">
    <property type="entry name" value="YlxS_C"/>
    <property type="match status" value="1"/>
</dbReference>
<evidence type="ECO:0000256" key="2">
    <source>
        <dbReference type="ARBA" id="ARBA00022517"/>
    </source>
</evidence>
<dbReference type="EMBL" id="CAFBPM010000009">
    <property type="protein sequence ID" value="CAB5023299.1"/>
    <property type="molecule type" value="Genomic_DNA"/>
</dbReference>
<dbReference type="EMBL" id="CAFABE010000023">
    <property type="protein sequence ID" value="CAB4824955.1"/>
    <property type="molecule type" value="Genomic_DNA"/>
</dbReference>
<evidence type="ECO:0000259" key="4">
    <source>
        <dbReference type="Pfam" id="PF02576"/>
    </source>
</evidence>
<dbReference type="Pfam" id="PF02576">
    <property type="entry name" value="RimP_N"/>
    <property type="match status" value="1"/>
</dbReference>
<feature type="region of interest" description="Disordered" evidence="3">
    <location>
        <begin position="147"/>
        <end position="178"/>
    </location>
</feature>
<feature type="domain" description="Ribosome maturation factor RimP N-terminal" evidence="4">
    <location>
        <begin position="14"/>
        <end position="79"/>
    </location>
</feature>
<dbReference type="Pfam" id="PF17384">
    <property type="entry name" value="DUF150_C"/>
    <property type="match status" value="1"/>
</dbReference>
<dbReference type="InterPro" id="IPR003728">
    <property type="entry name" value="Ribosome_maturation_RimP"/>
</dbReference>
<dbReference type="PANTHER" id="PTHR33867:SF1">
    <property type="entry name" value="RIBOSOME MATURATION FACTOR RIMP"/>
    <property type="match status" value="1"/>
</dbReference>
<feature type="compositionally biased region" description="Polar residues" evidence="3">
    <location>
        <begin position="169"/>
        <end position="178"/>
    </location>
</feature>
<name>A0A6J6ZWL9_9ZZZZ</name>
<dbReference type="EMBL" id="CAFBLT010000001">
    <property type="protein sequence ID" value="CAB4861132.1"/>
    <property type="molecule type" value="Genomic_DNA"/>
</dbReference>
<evidence type="ECO:0000313" key="6">
    <source>
        <dbReference type="EMBL" id="CAB4824955.1"/>
    </source>
</evidence>
<dbReference type="AlphaFoldDB" id="A0A6J6ZWL9"/>
<dbReference type="GO" id="GO:0005829">
    <property type="term" value="C:cytosol"/>
    <property type="evidence" value="ECO:0007669"/>
    <property type="project" value="TreeGrafter"/>
</dbReference>
<feature type="domain" description="Ribosome maturation factor RimP C-terminal" evidence="5">
    <location>
        <begin position="82"/>
        <end position="146"/>
    </location>
</feature>
<evidence type="ECO:0000259" key="5">
    <source>
        <dbReference type="Pfam" id="PF17384"/>
    </source>
</evidence>
<dbReference type="GO" id="GO:0000028">
    <property type="term" value="P:ribosomal small subunit assembly"/>
    <property type="evidence" value="ECO:0007669"/>
    <property type="project" value="TreeGrafter"/>
</dbReference>
<dbReference type="Gene3D" id="2.30.30.180">
    <property type="entry name" value="Ribosome maturation factor RimP, C-terminal domain"/>
    <property type="match status" value="1"/>
</dbReference>